<dbReference type="SUPFAM" id="SSF53927">
    <property type="entry name" value="Cytidine deaminase-like"/>
    <property type="match status" value="1"/>
</dbReference>
<sequence length="33" mass="3536">AMLQARIKRLIFGTPDPKAGAAGSVINIVQDKR</sequence>
<dbReference type="GO" id="GO:0003824">
    <property type="term" value="F:catalytic activity"/>
    <property type="evidence" value="ECO:0007669"/>
    <property type="project" value="InterPro"/>
</dbReference>
<name>X1DRU1_9ZZZZ</name>
<gene>
    <name evidence="1" type="ORF">S01H4_67420</name>
</gene>
<accession>X1DRU1</accession>
<organism evidence="1">
    <name type="scientific">marine sediment metagenome</name>
    <dbReference type="NCBI Taxonomy" id="412755"/>
    <lineage>
        <taxon>unclassified sequences</taxon>
        <taxon>metagenomes</taxon>
        <taxon>ecological metagenomes</taxon>
    </lineage>
</organism>
<feature type="non-terminal residue" evidence="1">
    <location>
        <position position="33"/>
    </location>
</feature>
<feature type="non-terminal residue" evidence="1">
    <location>
        <position position="1"/>
    </location>
</feature>
<comment type="caution">
    <text evidence="1">The sequence shown here is derived from an EMBL/GenBank/DDBJ whole genome shotgun (WGS) entry which is preliminary data.</text>
</comment>
<dbReference type="EMBL" id="BART01042406">
    <property type="protein sequence ID" value="GAH22892.1"/>
    <property type="molecule type" value="Genomic_DNA"/>
</dbReference>
<evidence type="ECO:0000313" key="1">
    <source>
        <dbReference type="EMBL" id="GAH22892.1"/>
    </source>
</evidence>
<proteinExistence type="predicted"/>
<protein>
    <submittedName>
        <fullName evidence="1">Uncharacterized protein</fullName>
    </submittedName>
</protein>
<dbReference type="Gene3D" id="3.40.140.10">
    <property type="entry name" value="Cytidine Deaminase, domain 2"/>
    <property type="match status" value="1"/>
</dbReference>
<dbReference type="AlphaFoldDB" id="X1DRU1"/>
<reference evidence="1" key="1">
    <citation type="journal article" date="2014" name="Front. Microbiol.">
        <title>High frequency of phylogenetically diverse reductive dehalogenase-homologous genes in deep subseafloor sedimentary metagenomes.</title>
        <authorList>
            <person name="Kawai M."/>
            <person name="Futagami T."/>
            <person name="Toyoda A."/>
            <person name="Takaki Y."/>
            <person name="Nishi S."/>
            <person name="Hori S."/>
            <person name="Arai W."/>
            <person name="Tsubouchi T."/>
            <person name="Morono Y."/>
            <person name="Uchiyama I."/>
            <person name="Ito T."/>
            <person name="Fujiyama A."/>
            <person name="Inagaki F."/>
            <person name="Takami H."/>
        </authorList>
    </citation>
    <scope>NUCLEOTIDE SEQUENCE</scope>
    <source>
        <strain evidence="1">Expedition CK06-06</strain>
    </source>
</reference>
<dbReference type="InterPro" id="IPR016193">
    <property type="entry name" value="Cytidine_deaminase-like"/>
</dbReference>